<protein>
    <submittedName>
        <fullName evidence="2">Uncharacterized protein</fullName>
    </submittedName>
</protein>
<evidence type="ECO:0000256" key="1">
    <source>
        <dbReference type="PROSITE-ProRule" id="PRU00023"/>
    </source>
</evidence>
<accession>A0A6V2LZ39</accession>
<gene>
    <name evidence="2" type="ORF">EHUX00137_LOCUS4241</name>
</gene>
<dbReference type="SUPFAM" id="SSF48403">
    <property type="entry name" value="Ankyrin repeat"/>
    <property type="match status" value="1"/>
</dbReference>
<dbReference type="InterPro" id="IPR002110">
    <property type="entry name" value="Ankyrin_rpt"/>
</dbReference>
<name>A0A6V2LZ39_EMIHU</name>
<keyword evidence="1" id="KW-0040">ANK repeat</keyword>
<proteinExistence type="predicted"/>
<evidence type="ECO:0000313" key="2">
    <source>
        <dbReference type="EMBL" id="CAE0528103.1"/>
    </source>
</evidence>
<dbReference type="PROSITE" id="PS50088">
    <property type="entry name" value="ANK_REPEAT"/>
    <property type="match status" value="1"/>
</dbReference>
<sequence length="216" mass="23331">MLPSILGIASKEMRWNKQPIPYSVALQIGWNLPIDVVGAGVYGGIVKRDSEGRVLIGDEWPEDNLAPPAHNPIHRTGPYLDYARLTADNRGYTSIAQLIMDGRASKLDALLESVPEANGARKRLANLVMTGGARPLHMCGMGRGGDTSELIKVLIRHGADVNAKDNYEMTPMERLSSNMVAGNDIMKAHGGVTGRRLPRGAPDWSSDAFVYSGPGE</sequence>
<organism evidence="2">
    <name type="scientific">Emiliania huxleyi</name>
    <name type="common">Coccolithophore</name>
    <name type="synonym">Pontosphaera huxleyi</name>
    <dbReference type="NCBI Taxonomy" id="2903"/>
    <lineage>
        <taxon>Eukaryota</taxon>
        <taxon>Haptista</taxon>
        <taxon>Haptophyta</taxon>
        <taxon>Prymnesiophyceae</taxon>
        <taxon>Isochrysidales</taxon>
        <taxon>Noelaerhabdaceae</taxon>
        <taxon>Emiliania</taxon>
    </lineage>
</organism>
<dbReference type="Gene3D" id="1.25.40.20">
    <property type="entry name" value="Ankyrin repeat-containing domain"/>
    <property type="match status" value="1"/>
</dbReference>
<dbReference type="EMBL" id="HBIR01006154">
    <property type="protein sequence ID" value="CAE0528103.1"/>
    <property type="molecule type" value="Transcribed_RNA"/>
</dbReference>
<dbReference type="Pfam" id="PF00023">
    <property type="entry name" value="Ank"/>
    <property type="match status" value="1"/>
</dbReference>
<reference evidence="2" key="1">
    <citation type="submission" date="2021-01" db="EMBL/GenBank/DDBJ databases">
        <authorList>
            <person name="Corre E."/>
            <person name="Pelletier E."/>
            <person name="Niang G."/>
            <person name="Scheremetjew M."/>
            <person name="Finn R."/>
            <person name="Kale V."/>
            <person name="Holt S."/>
            <person name="Cochrane G."/>
            <person name="Meng A."/>
            <person name="Brown T."/>
            <person name="Cohen L."/>
        </authorList>
    </citation>
    <scope>NUCLEOTIDE SEQUENCE</scope>
    <source>
        <strain evidence="2">379</strain>
    </source>
</reference>
<dbReference type="PROSITE" id="PS50297">
    <property type="entry name" value="ANK_REP_REGION"/>
    <property type="match status" value="1"/>
</dbReference>
<dbReference type="AlphaFoldDB" id="A0A6V2LZ39"/>
<feature type="repeat" description="ANK" evidence="1">
    <location>
        <begin position="131"/>
        <end position="166"/>
    </location>
</feature>
<dbReference type="InterPro" id="IPR036770">
    <property type="entry name" value="Ankyrin_rpt-contain_sf"/>
</dbReference>